<gene>
    <name evidence="2" type="ORF">GCM10010191_59570</name>
</gene>
<comment type="caution">
    <text evidence="2">The sequence shown here is derived from an EMBL/GenBank/DDBJ whole genome shotgun (WGS) entry which is preliminary data.</text>
</comment>
<dbReference type="PANTHER" id="PTHR33055:SF16">
    <property type="entry name" value="TRANSPOSASE FOR INSERTION SEQUENCE ELEMENT IS1547"/>
    <property type="match status" value="1"/>
</dbReference>
<accession>A0ABN3JQU0</accession>
<organism evidence="2 3">
    <name type="scientific">Actinomadura vinacea</name>
    <dbReference type="NCBI Taxonomy" id="115336"/>
    <lineage>
        <taxon>Bacteria</taxon>
        <taxon>Bacillati</taxon>
        <taxon>Actinomycetota</taxon>
        <taxon>Actinomycetes</taxon>
        <taxon>Streptosporangiales</taxon>
        <taxon>Thermomonosporaceae</taxon>
        <taxon>Actinomadura</taxon>
    </lineage>
</organism>
<evidence type="ECO:0000313" key="2">
    <source>
        <dbReference type="EMBL" id="GAA2436820.1"/>
    </source>
</evidence>
<evidence type="ECO:0000259" key="1">
    <source>
        <dbReference type="Pfam" id="PF02371"/>
    </source>
</evidence>
<sequence>MGGHECRADERQEDDRVGEDARAVRGLGGEANELQFLLVTAPTPLREQLAAHKGAKLAEACARLRPGSDLADPTQGAEAALRHLANRHRALATEIRQADAQLGALVKKARPDLLALSGVGAETAQLLSTCGDDPDRLHSEAAFAALCGVYPIPASSGRTRCHRLNQGGDRQANRPLLTAIGNMCASPCLNRMCAMGATPVNFPCERR</sequence>
<protein>
    <recommendedName>
        <fullName evidence="1">Transposase IS116/IS110/IS902 C-terminal domain-containing protein</fullName>
    </recommendedName>
</protein>
<dbReference type="EMBL" id="BAAARW010000021">
    <property type="protein sequence ID" value="GAA2436820.1"/>
    <property type="molecule type" value="Genomic_DNA"/>
</dbReference>
<reference evidence="2 3" key="1">
    <citation type="journal article" date="2019" name="Int. J. Syst. Evol. Microbiol.">
        <title>The Global Catalogue of Microorganisms (GCM) 10K type strain sequencing project: providing services to taxonomists for standard genome sequencing and annotation.</title>
        <authorList>
            <consortium name="The Broad Institute Genomics Platform"/>
            <consortium name="The Broad Institute Genome Sequencing Center for Infectious Disease"/>
            <person name="Wu L."/>
            <person name="Ma J."/>
        </authorList>
    </citation>
    <scope>NUCLEOTIDE SEQUENCE [LARGE SCALE GENOMIC DNA]</scope>
    <source>
        <strain evidence="2 3">JCM 3325</strain>
    </source>
</reference>
<name>A0ABN3JQU0_9ACTN</name>
<dbReference type="InterPro" id="IPR047650">
    <property type="entry name" value="Transpos_IS110"/>
</dbReference>
<dbReference type="InterPro" id="IPR003346">
    <property type="entry name" value="Transposase_20"/>
</dbReference>
<dbReference type="Proteomes" id="UP001501231">
    <property type="component" value="Unassembled WGS sequence"/>
</dbReference>
<evidence type="ECO:0000313" key="3">
    <source>
        <dbReference type="Proteomes" id="UP001501231"/>
    </source>
</evidence>
<dbReference type="Pfam" id="PF02371">
    <property type="entry name" value="Transposase_20"/>
    <property type="match status" value="1"/>
</dbReference>
<keyword evidence="3" id="KW-1185">Reference proteome</keyword>
<feature type="domain" description="Transposase IS116/IS110/IS902 C-terminal" evidence="1">
    <location>
        <begin position="114"/>
        <end position="180"/>
    </location>
</feature>
<dbReference type="PANTHER" id="PTHR33055">
    <property type="entry name" value="TRANSPOSASE FOR INSERTION SEQUENCE ELEMENT IS1111A"/>
    <property type="match status" value="1"/>
</dbReference>
<proteinExistence type="predicted"/>